<gene>
    <name evidence="2" type="ORF">TIFTF001_021969</name>
</gene>
<proteinExistence type="predicted"/>
<accession>A0AA88ADQ4</accession>
<name>A0AA88ADQ4_FICCA</name>
<reference evidence="2" key="1">
    <citation type="submission" date="2023-07" db="EMBL/GenBank/DDBJ databases">
        <title>draft genome sequence of fig (Ficus carica).</title>
        <authorList>
            <person name="Takahashi T."/>
            <person name="Nishimura K."/>
        </authorList>
    </citation>
    <scope>NUCLEOTIDE SEQUENCE</scope>
</reference>
<dbReference type="AlphaFoldDB" id="A0AA88ADQ4"/>
<evidence type="ECO:0000313" key="2">
    <source>
        <dbReference type="EMBL" id="GMN52833.1"/>
    </source>
</evidence>
<comment type="caution">
    <text evidence="2">The sequence shown here is derived from an EMBL/GenBank/DDBJ whole genome shotgun (WGS) entry which is preliminary data.</text>
</comment>
<keyword evidence="3" id="KW-1185">Reference proteome</keyword>
<protein>
    <submittedName>
        <fullName evidence="2">Uncharacterized protein</fullName>
    </submittedName>
</protein>
<dbReference type="Proteomes" id="UP001187192">
    <property type="component" value="Unassembled WGS sequence"/>
</dbReference>
<evidence type="ECO:0000256" key="1">
    <source>
        <dbReference type="SAM" id="Coils"/>
    </source>
</evidence>
<dbReference type="Gramene" id="FCD_00015642-RA">
    <property type="protein sequence ID" value="FCD_00015642-RA:cds"/>
    <property type="gene ID" value="FCD_00015642"/>
</dbReference>
<dbReference type="PANTHER" id="PTHR47270:SF3">
    <property type="entry name" value="HYPOTETICAL PROTEIN"/>
    <property type="match status" value="1"/>
</dbReference>
<dbReference type="PANTHER" id="PTHR47270">
    <property type="entry name" value="PROTEIN MLP1-LIKE"/>
    <property type="match status" value="1"/>
</dbReference>
<evidence type="ECO:0000313" key="3">
    <source>
        <dbReference type="Proteomes" id="UP001187192"/>
    </source>
</evidence>
<feature type="coiled-coil region" evidence="1">
    <location>
        <begin position="43"/>
        <end position="134"/>
    </location>
</feature>
<keyword evidence="1" id="KW-0175">Coiled coil</keyword>
<organism evidence="2 3">
    <name type="scientific">Ficus carica</name>
    <name type="common">Common fig</name>
    <dbReference type="NCBI Taxonomy" id="3494"/>
    <lineage>
        <taxon>Eukaryota</taxon>
        <taxon>Viridiplantae</taxon>
        <taxon>Streptophyta</taxon>
        <taxon>Embryophyta</taxon>
        <taxon>Tracheophyta</taxon>
        <taxon>Spermatophyta</taxon>
        <taxon>Magnoliopsida</taxon>
        <taxon>eudicotyledons</taxon>
        <taxon>Gunneridae</taxon>
        <taxon>Pentapetalae</taxon>
        <taxon>rosids</taxon>
        <taxon>fabids</taxon>
        <taxon>Rosales</taxon>
        <taxon>Moraceae</taxon>
        <taxon>Ficeae</taxon>
        <taxon>Ficus</taxon>
    </lineage>
</organism>
<dbReference type="EMBL" id="BTGU01000043">
    <property type="protein sequence ID" value="GMN52833.1"/>
    <property type="molecule type" value="Genomic_DNA"/>
</dbReference>
<sequence length="152" mass="17576">MNKHPPWLHFIFKNVASSSDLLDAAEAATQLLKAESRIWEQNSRKLMINMEALQKELSDKEKHRASLEEELSALRTECKAMKQEVKQLKISLQETREKQTANEDLVLNSIKKTLKEFEDEINLQKEANVNLSSQLKKSLPFFKNLKAPLKTK</sequence>